<organism evidence="4 5">
    <name type="scientific">Aeromicrobium endophyticum</name>
    <dbReference type="NCBI Taxonomy" id="2292704"/>
    <lineage>
        <taxon>Bacteria</taxon>
        <taxon>Bacillati</taxon>
        <taxon>Actinomycetota</taxon>
        <taxon>Actinomycetes</taxon>
        <taxon>Propionibacteriales</taxon>
        <taxon>Nocardioidaceae</taxon>
        <taxon>Aeromicrobium</taxon>
    </lineage>
</organism>
<sequence length="178" mass="18958">MTVSTSAGPPRSSGPSSRLSSSSWRSSSPASSRVSSRTTRTRSSRARTHPDRGTSAIEFSIIAPIFLLLIFTIIQAGLYFYSLNTAQSASREGVSYLRLAGNNSDPGAFIRAAEQVTEGYATKIGRLNDVTAVGTIDTQTGRVTMRVIGSVVLPVGGTVEIQQSSEATLEQFRGDLRP</sequence>
<feature type="transmembrane region" description="Helical" evidence="2">
    <location>
        <begin position="61"/>
        <end position="81"/>
    </location>
</feature>
<feature type="domain" description="TadE-like" evidence="3">
    <location>
        <begin position="53"/>
        <end position="94"/>
    </location>
</feature>
<dbReference type="Proteomes" id="UP000265581">
    <property type="component" value="Unassembled WGS sequence"/>
</dbReference>
<name>A0A371PBL1_9ACTN</name>
<keyword evidence="2" id="KW-0472">Membrane</keyword>
<keyword evidence="5" id="KW-1185">Reference proteome</keyword>
<keyword evidence="2" id="KW-1133">Transmembrane helix</keyword>
<dbReference type="Pfam" id="PF07811">
    <property type="entry name" value="TadE"/>
    <property type="match status" value="1"/>
</dbReference>
<feature type="region of interest" description="Disordered" evidence="1">
    <location>
        <begin position="1"/>
        <end position="51"/>
    </location>
</feature>
<evidence type="ECO:0000313" key="5">
    <source>
        <dbReference type="Proteomes" id="UP000265581"/>
    </source>
</evidence>
<evidence type="ECO:0000256" key="2">
    <source>
        <dbReference type="SAM" id="Phobius"/>
    </source>
</evidence>
<gene>
    <name evidence="4" type="ORF">DX116_07080</name>
</gene>
<feature type="compositionally biased region" description="Low complexity" evidence="1">
    <location>
        <begin position="1"/>
        <end position="38"/>
    </location>
</feature>
<evidence type="ECO:0000313" key="4">
    <source>
        <dbReference type="EMBL" id="REK73315.1"/>
    </source>
</evidence>
<evidence type="ECO:0000256" key="1">
    <source>
        <dbReference type="SAM" id="MobiDB-lite"/>
    </source>
</evidence>
<dbReference type="InterPro" id="IPR012495">
    <property type="entry name" value="TadE-like_dom"/>
</dbReference>
<dbReference type="EMBL" id="QUBR01000001">
    <property type="protein sequence ID" value="REK73315.1"/>
    <property type="molecule type" value="Genomic_DNA"/>
</dbReference>
<protein>
    <submittedName>
        <fullName evidence="4">Pilus assembly protein</fullName>
    </submittedName>
</protein>
<accession>A0A371PBL1</accession>
<dbReference type="AlphaFoldDB" id="A0A371PBL1"/>
<comment type="caution">
    <text evidence="4">The sequence shown here is derived from an EMBL/GenBank/DDBJ whole genome shotgun (WGS) entry which is preliminary data.</text>
</comment>
<evidence type="ECO:0000259" key="3">
    <source>
        <dbReference type="Pfam" id="PF07811"/>
    </source>
</evidence>
<reference evidence="4 5" key="1">
    <citation type="submission" date="2018-08" db="EMBL/GenBank/DDBJ databases">
        <title>Aeromicrobium sp. M2KJ-4, whole genome shotgun sequence.</title>
        <authorList>
            <person name="Tuo L."/>
        </authorList>
    </citation>
    <scope>NUCLEOTIDE SEQUENCE [LARGE SCALE GENOMIC DNA]</scope>
    <source>
        <strain evidence="4 5">M2KJ-4</strain>
    </source>
</reference>
<proteinExistence type="predicted"/>
<keyword evidence="2" id="KW-0812">Transmembrane</keyword>